<evidence type="ECO:0000256" key="1">
    <source>
        <dbReference type="ARBA" id="ARBA00023002"/>
    </source>
</evidence>
<feature type="domain" description="D-isomer specific 2-hydroxyacid dehydrogenase NAD-binding" evidence="3">
    <location>
        <begin position="102"/>
        <end position="270"/>
    </location>
</feature>
<keyword evidence="5" id="KW-1185">Reference proteome</keyword>
<dbReference type="RefSeq" id="WP_166534652.1">
    <property type="nucleotide sequence ID" value="NZ_VNHW01000014.1"/>
</dbReference>
<sequence length="307" mass="32113">MSEPADAGVPVWVGPRPDPVIADGVRRGGGRLTGSDEAEAVVWLDRGPTGLGEHLHPGVRWVQLALSGVDSWVGHPVMRSAAEFTAVRGIYAPQVAEHALALLLAGARELARAARSTSWDRPDTRLLSGATVVIVGAGAIGRELIRFLEPFRCRIVAVNRSGAPVDGAAETLPVARLDEACAVGDYLVLAAPATPATRSMIGAHQLARMPRHGWIVNVGRGSLVDTAALTAALSEGTVRGAALDVTDPEPLPPDHPLWREPGCVITSHSANPADARLSALADRVAENVARFARGEPLLGSIDPESGF</sequence>
<dbReference type="InterPro" id="IPR006140">
    <property type="entry name" value="D-isomer_DH_NAD-bd"/>
</dbReference>
<evidence type="ECO:0000256" key="2">
    <source>
        <dbReference type="ARBA" id="ARBA00023027"/>
    </source>
</evidence>
<keyword evidence="2" id="KW-0520">NAD</keyword>
<keyword evidence="1" id="KW-0560">Oxidoreductase</keyword>
<organism evidence="4 5">
    <name type="scientific">Blastococcus xanthinilyticus</name>
    <dbReference type="NCBI Taxonomy" id="1564164"/>
    <lineage>
        <taxon>Bacteria</taxon>
        <taxon>Bacillati</taxon>
        <taxon>Actinomycetota</taxon>
        <taxon>Actinomycetes</taxon>
        <taxon>Geodermatophilales</taxon>
        <taxon>Geodermatophilaceae</taxon>
        <taxon>Blastococcus</taxon>
    </lineage>
</organism>
<proteinExistence type="predicted"/>
<dbReference type="SUPFAM" id="SSF51735">
    <property type="entry name" value="NAD(P)-binding Rossmann-fold domains"/>
    <property type="match status" value="1"/>
</dbReference>
<evidence type="ECO:0000313" key="4">
    <source>
        <dbReference type="EMBL" id="TYP84625.1"/>
    </source>
</evidence>
<dbReference type="GO" id="GO:0016491">
    <property type="term" value="F:oxidoreductase activity"/>
    <property type="evidence" value="ECO:0007669"/>
    <property type="project" value="UniProtKB-KW"/>
</dbReference>
<dbReference type="PANTHER" id="PTHR43333">
    <property type="entry name" value="2-HACID_DH_C DOMAIN-CONTAINING PROTEIN"/>
    <property type="match status" value="1"/>
</dbReference>
<protein>
    <submittedName>
        <fullName evidence="4">Phosphoglycerate dehydrogenase-like enzyme</fullName>
    </submittedName>
</protein>
<evidence type="ECO:0000259" key="3">
    <source>
        <dbReference type="Pfam" id="PF02826"/>
    </source>
</evidence>
<dbReference type="Pfam" id="PF02826">
    <property type="entry name" value="2-Hacid_dh_C"/>
    <property type="match status" value="1"/>
</dbReference>
<gene>
    <name evidence="4" type="ORF">BD833_11454</name>
</gene>
<comment type="caution">
    <text evidence="4">The sequence shown here is derived from an EMBL/GenBank/DDBJ whole genome shotgun (WGS) entry which is preliminary data.</text>
</comment>
<dbReference type="EMBL" id="VNHW01000014">
    <property type="protein sequence ID" value="TYP84625.1"/>
    <property type="molecule type" value="Genomic_DNA"/>
</dbReference>
<accession>A0A5S5CQK5</accession>
<name>A0A5S5CQK5_9ACTN</name>
<dbReference type="GO" id="GO:0051287">
    <property type="term" value="F:NAD binding"/>
    <property type="evidence" value="ECO:0007669"/>
    <property type="project" value="InterPro"/>
</dbReference>
<dbReference type="PANTHER" id="PTHR43333:SF1">
    <property type="entry name" value="D-ISOMER SPECIFIC 2-HYDROXYACID DEHYDROGENASE NAD-BINDING DOMAIN-CONTAINING PROTEIN"/>
    <property type="match status" value="1"/>
</dbReference>
<dbReference type="AlphaFoldDB" id="A0A5S5CQK5"/>
<evidence type="ECO:0000313" key="5">
    <source>
        <dbReference type="Proteomes" id="UP000322499"/>
    </source>
</evidence>
<dbReference type="InterPro" id="IPR036291">
    <property type="entry name" value="NAD(P)-bd_dom_sf"/>
</dbReference>
<dbReference type="Proteomes" id="UP000322499">
    <property type="component" value="Unassembled WGS sequence"/>
</dbReference>
<reference evidence="4 5" key="1">
    <citation type="submission" date="2019-07" db="EMBL/GenBank/DDBJ databases">
        <title>Genomic Encyclopedia of Archaeal and Bacterial Type Strains, Phase II (KMG-II): from individual species to whole genera.</title>
        <authorList>
            <person name="Goeker M."/>
        </authorList>
    </citation>
    <scope>NUCLEOTIDE SEQUENCE [LARGE SCALE GENOMIC DNA]</scope>
    <source>
        <strain evidence="4 5">DSM 46842</strain>
    </source>
</reference>
<dbReference type="Gene3D" id="3.40.50.720">
    <property type="entry name" value="NAD(P)-binding Rossmann-like Domain"/>
    <property type="match status" value="2"/>
</dbReference>